<dbReference type="PANTHER" id="PTHR14218:SF15">
    <property type="entry name" value="TRIPEPTIDYL-PEPTIDASE 1"/>
    <property type="match status" value="1"/>
</dbReference>
<dbReference type="SUPFAM" id="SSF52743">
    <property type="entry name" value="Subtilisin-like"/>
    <property type="match status" value="1"/>
</dbReference>
<dbReference type="InterPro" id="IPR050819">
    <property type="entry name" value="Tripeptidyl-peptidase_I"/>
</dbReference>
<dbReference type="GO" id="GO:0008240">
    <property type="term" value="F:tripeptidyl-peptidase activity"/>
    <property type="evidence" value="ECO:0007669"/>
    <property type="project" value="TreeGrafter"/>
</dbReference>
<dbReference type="PANTHER" id="PTHR14218">
    <property type="entry name" value="PROTEASE S8 TRIPEPTIDYL PEPTIDASE I CLN2"/>
    <property type="match status" value="1"/>
</dbReference>
<dbReference type="OrthoDB" id="409122at2759"/>
<dbReference type="STRING" id="1328759.A0A5C2RSE5"/>
<protein>
    <submittedName>
        <fullName evidence="1">Uncharacterized protein</fullName>
    </submittedName>
</protein>
<organism evidence="1 2">
    <name type="scientific">Lentinus tigrinus ALCF2SS1-6</name>
    <dbReference type="NCBI Taxonomy" id="1328759"/>
    <lineage>
        <taxon>Eukaryota</taxon>
        <taxon>Fungi</taxon>
        <taxon>Dikarya</taxon>
        <taxon>Basidiomycota</taxon>
        <taxon>Agaricomycotina</taxon>
        <taxon>Agaricomycetes</taxon>
        <taxon>Polyporales</taxon>
        <taxon>Polyporaceae</taxon>
        <taxon>Lentinus</taxon>
    </lineage>
</organism>
<proteinExistence type="predicted"/>
<dbReference type="Proteomes" id="UP000313359">
    <property type="component" value="Unassembled WGS sequence"/>
</dbReference>
<reference evidence="1" key="1">
    <citation type="journal article" date="2018" name="Genome Biol. Evol.">
        <title>Genomics and development of Lentinus tigrinus, a white-rot wood-decaying mushroom with dimorphic fruiting bodies.</title>
        <authorList>
            <person name="Wu B."/>
            <person name="Xu Z."/>
            <person name="Knudson A."/>
            <person name="Carlson A."/>
            <person name="Chen N."/>
            <person name="Kovaka S."/>
            <person name="LaButti K."/>
            <person name="Lipzen A."/>
            <person name="Pennachio C."/>
            <person name="Riley R."/>
            <person name="Schakwitz W."/>
            <person name="Umezawa K."/>
            <person name="Ohm R.A."/>
            <person name="Grigoriev I.V."/>
            <person name="Nagy L.G."/>
            <person name="Gibbons J."/>
            <person name="Hibbett D."/>
        </authorList>
    </citation>
    <scope>NUCLEOTIDE SEQUENCE [LARGE SCALE GENOMIC DNA]</scope>
    <source>
        <strain evidence="1">ALCF2SS1-6</strain>
    </source>
</reference>
<name>A0A5C2RSE5_9APHY</name>
<dbReference type="Gene3D" id="3.40.50.200">
    <property type="entry name" value="Peptidase S8/S53 domain"/>
    <property type="match status" value="1"/>
</dbReference>
<dbReference type="GO" id="GO:0004252">
    <property type="term" value="F:serine-type endopeptidase activity"/>
    <property type="evidence" value="ECO:0007669"/>
    <property type="project" value="InterPro"/>
</dbReference>
<evidence type="ECO:0000313" key="2">
    <source>
        <dbReference type="Proteomes" id="UP000313359"/>
    </source>
</evidence>
<evidence type="ECO:0000313" key="1">
    <source>
        <dbReference type="EMBL" id="RPD54224.1"/>
    </source>
</evidence>
<gene>
    <name evidence="1" type="ORF">L227DRAFT_616317</name>
</gene>
<sequence length="213" mass="22804">MWSTRPALDEFLLVLKTSYGLNETSFARGNLANKFCNAYAQLGAWGTSVFCSGDNGVYSFSFNSPDIPDVATSFSWGDFSDIFARPDYQSAAVEGYLDALESTNDGLFSLTGRTFSDVSKQLMNFIIRINGMLGLALGTSASTSTSNLGCGETTPPSTADSEQSLALVQGWMPERAFARLAFGVGTARLSSSISLGYKLTLVVLGKLMRLDAV</sequence>
<dbReference type="GO" id="GO:0006508">
    <property type="term" value="P:proteolysis"/>
    <property type="evidence" value="ECO:0007669"/>
    <property type="project" value="InterPro"/>
</dbReference>
<dbReference type="InterPro" id="IPR036852">
    <property type="entry name" value="Peptidase_S8/S53_dom_sf"/>
</dbReference>
<keyword evidence="2" id="KW-1185">Reference proteome</keyword>
<dbReference type="AlphaFoldDB" id="A0A5C2RSE5"/>
<dbReference type="EMBL" id="ML122308">
    <property type="protein sequence ID" value="RPD54224.1"/>
    <property type="molecule type" value="Genomic_DNA"/>
</dbReference>
<accession>A0A5C2RSE5</accession>